<feature type="transmembrane region" description="Helical" evidence="1">
    <location>
        <begin position="236"/>
        <end position="257"/>
    </location>
</feature>
<feature type="transmembrane region" description="Helical" evidence="1">
    <location>
        <begin position="12"/>
        <end position="32"/>
    </location>
</feature>
<accession>A0AAW5JGW4</accession>
<proteinExistence type="predicted"/>
<dbReference type="Proteomes" id="UP001204562">
    <property type="component" value="Unassembled WGS sequence"/>
</dbReference>
<gene>
    <name evidence="3" type="ORF">NE579_02140</name>
</gene>
<protein>
    <recommendedName>
        <fullName evidence="2">DUF6199 domain-containing protein</fullName>
    </recommendedName>
</protein>
<dbReference type="AlphaFoldDB" id="A0AAW5JGW4"/>
<keyword evidence="1" id="KW-1133">Transmembrane helix</keyword>
<evidence type="ECO:0000313" key="4">
    <source>
        <dbReference type="Proteomes" id="UP001204562"/>
    </source>
</evidence>
<feature type="domain" description="DUF6199" evidence="2">
    <location>
        <begin position="193"/>
        <end position="250"/>
    </location>
</feature>
<dbReference type="RefSeq" id="WP_256303083.1">
    <property type="nucleotide sequence ID" value="NZ_JANFYS010000002.1"/>
</dbReference>
<feature type="transmembrane region" description="Helical" evidence="1">
    <location>
        <begin position="187"/>
        <end position="207"/>
    </location>
</feature>
<dbReference type="InterPro" id="IPR045679">
    <property type="entry name" value="DUF6199"/>
</dbReference>
<dbReference type="Pfam" id="PF19701">
    <property type="entry name" value="DUF6199"/>
    <property type="match status" value="1"/>
</dbReference>
<evidence type="ECO:0000259" key="2">
    <source>
        <dbReference type="Pfam" id="PF19701"/>
    </source>
</evidence>
<organism evidence="3 4">
    <name type="scientific">Intestinimonas massiliensis</name>
    <name type="common">ex Afouda et al. 2020</name>
    <dbReference type="NCBI Taxonomy" id="1673721"/>
    <lineage>
        <taxon>Bacteria</taxon>
        <taxon>Bacillati</taxon>
        <taxon>Bacillota</taxon>
        <taxon>Clostridia</taxon>
        <taxon>Eubacteriales</taxon>
        <taxon>Intestinimonas</taxon>
    </lineage>
</organism>
<sequence>MAQWSTLTRFQRVLLIALTALLAVFTVVYPVLSRRKGIQYRDALLLWSAQGENDVYAGRVDGARTVFTVAPDGTIQYRRGDTDYGPYTVALDPSAVPRDSDMANVLTGVEVRDGADILFRGGWYNSSFPLLVDENGETESLFSVSVHTSSGKVYGPDGQALAPSYEPTASFLLQLALEPSLTHRGELYAYFTGTLLAVVGIVSILFADRLFRWDLSFRIRDPERAEPSEWELFTRYLGWIVCTAGALIVYLMGAFAIV</sequence>
<name>A0AAW5JGW4_9FIRM</name>
<keyword evidence="1" id="KW-0472">Membrane</keyword>
<dbReference type="EMBL" id="JANFYS010000002">
    <property type="protein sequence ID" value="MCQ4769266.1"/>
    <property type="molecule type" value="Genomic_DNA"/>
</dbReference>
<evidence type="ECO:0000313" key="3">
    <source>
        <dbReference type="EMBL" id="MCQ4769266.1"/>
    </source>
</evidence>
<comment type="caution">
    <text evidence="3">The sequence shown here is derived from an EMBL/GenBank/DDBJ whole genome shotgun (WGS) entry which is preliminary data.</text>
</comment>
<evidence type="ECO:0000256" key="1">
    <source>
        <dbReference type="SAM" id="Phobius"/>
    </source>
</evidence>
<reference evidence="3" key="1">
    <citation type="submission" date="2022-06" db="EMBL/GenBank/DDBJ databases">
        <title>Isolation of gut microbiota from human fecal samples.</title>
        <authorList>
            <person name="Pamer E.G."/>
            <person name="Barat B."/>
            <person name="Waligurski E."/>
            <person name="Medina S."/>
            <person name="Paddock L."/>
            <person name="Mostad J."/>
        </authorList>
    </citation>
    <scope>NUCLEOTIDE SEQUENCE</scope>
    <source>
        <strain evidence="3">DFI.9.91</strain>
    </source>
</reference>
<keyword evidence="1" id="KW-0812">Transmembrane</keyword>